<evidence type="ECO:0000256" key="2">
    <source>
        <dbReference type="ARBA" id="ARBA00023002"/>
    </source>
</evidence>
<dbReference type="PROSITE" id="PS51176">
    <property type="entry name" value="PDH_ADH"/>
    <property type="match status" value="1"/>
</dbReference>
<dbReference type="Gene3D" id="1.10.3660.10">
    <property type="entry name" value="6-phosphogluconate dehydrogenase C-terminal like domain"/>
    <property type="match status" value="1"/>
</dbReference>
<accession>A0ABV0K8S1</accession>
<keyword evidence="2" id="KW-0560">Oxidoreductase</keyword>
<gene>
    <name evidence="5" type="ORF">NC992_18760</name>
</gene>
<dbReference type="Pfam" id="PF02153">
    <property type="entry name" value="PDH_N"/>
    <property type="match status" value="1"/>
</dbReference>
<dbReference type="Pfam" id="PF20463">
    <property type="entry name" value="PDH_C"/>
    <property type="match status" value="1"/>
</dbReference>
<comment type="similarity">
    <text evidence="1">Belongs to the prephenate/arogenate dehydrogenase family.</text>
</comment>
<evidence type="ECO:0000313" key="5">
    <source>
        <dbReference type="EMBL" id="MEP0948931.1"/>
    </source>
</evidence>
<keyword evidence="6" id="KW-1185">Reference proteome</keyword>
<dbReference type="InterPro" id="IPR036291">
    <property type="entry name" value="NAD(P)-bd_dom_sf"/>
</dbReference>
<dbReference type="PANTHER" id="PTHR21363:SF0">
    <property type="entry name" value="PREPHENATE DEHYDROGENASE [NADP(+)]"/>
    <property type="match status" value="1"/>
</dbReference>
<dbReference type="Proteomes" id="UP001482513">
    <property type="component" value="Unassembled WGS sequence"/>
</dbReference>
<reference evidence="5 6" key="1">
    <citation type="submission" date="2022-04" db="EMBL/GenBank/DDBJ databases">
        <title>Positive selection, recombination, and allopatry shape intraspecific diversity of widespread and dominant cyanobacteria.</title>
        <authorList>
            <person name="Wei J."/>
            <person name="Shu W."/>
            <person name="Hu C."/>
        </authorList>
    </citation>
    <scope>NUCLEOTIDE SEQUENCE [LARGE SCALE GENOMIC DNA]</scope>
    <source>
        <strain evidence="5 6">DQ-A4</strain>
    </source>
</reference>
<feature type="domain" description="Prephenate/arogenate dehydrogenase" evidence="4">
    <location>
        <begin position="2"/>
        <end position="284"/>
    </location>
</feature>
<keyword evidence="3" id="KW-0175">Coiled coil</keyword>
<feature type="coiled-coil region" evidence="3">
    <location>
        <begin position="235"/>
        <end position="262"/>
    </location>
</feature>
<name>A0ABV0K8S1_9CYAN</name>
<organism evidence="5 6">
    <name type="scientific">Leptolyngbya subtilissima DQ-A4</name>
    <dbReference type="NCBI Taxonomy" id="2933933"/>
    <lineage>
        <taxon>Bacteria</taxon>
        <taxon>Bacillati</taxon>
        <taxon>Cyanobacteriota</taxon>
        <taxon>Cyanophyceae</taxon>
        <taxon>Leptolyngbyales</taxon>
        <taxon>Leptolyngbyaceae</taxon>
        <taxon>Leptolyngbya group</taxon>
        <taxon>Leptolyngbya</taxon>
    </lineage>
</organism>
<proteinExistence type="inferred from homology"/>
<protein>
    <submittedName>
        <fullName evidence="5">Prephenate/arogenate dehydrogenase</fullName>
    </submittedName>
</protein>
<evidence type="ECO:0000256" key="3">
    <source>
        <dbReference type="SAM" id="Coils"/>
    </source>
</evidence>
<dbReference type="InterPro" id="IPR046825">
    <property type="entry name" value="PDH_C"/>
</dbReference>
<evidence type="ECO:0000259" key="4">
    <source>
        <dbReference type="PROSITE" id="PS51176"/>
    </source>
</evidence>
<dbReference type="InterPro" id="IPR050812">
    <property type="entry name" value="Preph/Arog_dehydrog"/>
</dbReference>
<evidence type="ECO:0000313" key="6">
    <source>
        <dbReference type="Proteomes" id="UP001482513"/>
    </source>
</evidence>
<evidence type="ECO:0000256" key="1">
    <source>
        <dbReference type="ARBA" id="ARBA00007964"/>
    </source>
</evidence>
<dbReference type="RefSeq" id="WP_190694718.1">
    <property type="nucleotide sequence ID" value="NZ_JAMPKX010000009.1"/>
</dbReference>
<dbReference type="Gene3D" id="3.40.50.720">
    <property type="entry name" value="NAD(P)-binding Rossmann-like Domain"/>
    <property type="match status" value="1"/>
</dbReference>
<comment type="caution">
    <text evidence="5">The sequence shown here is derived from an EMBL/GenBank/DDBJ whole genome shotgun (WGS) entry which is preliminary data.</text>
</comment>
<dbReference type="EMBL" id="JAMPKX010000009">
    <property type="protein sequence ID" value="MEP0948931.1"/>
    <property type="molecule type" value="Genomic_DNA"/>
</dbReference>
<dbReference type="SUPFAM" id="SSF48179">
    <property type="entry name" value="6-phosphogluconate dehydrogenase C-terminal domain-like"/>
    <property type="match status" value="1"/>
</dbReference>
<dbReference type="InterPro" id="IPR008927">
    <property type="entry name" value="6-PGluconate_DH-like_C_sf"/>
</dbReference>
<dbReference type="InterPro" id="IPR003099">
    <property type="entry name" value="Prephen_DH"/>
</dbReference>
<dbReference type="InterPro" id="IPR046826">
    <property type="entry name" value="PDH_N"/>
</dbReference>
<dbReference type="PANTHER" id="PTHR21363">
    <property type="entry name" value="PREPHENATE DEHYDROGENASE"/>
    <property type="match status" value="1"/>
</dbReference>
<sequence>MERIAIIGLGLIGGSLGLDLTRYGHPVVGIARRATTAEEALAMGAVTEAGNELALVSGADVVFICTPIDAVVATAAAIAPYLSEGAVVTDVASVKGELVPSLESLWPDFVGGHPMAGKAEAGLAVAEAGLFQGRPYVLTPTEATNPEALERVRAIATSLGANLCQCHPDQHDRAVAWISHLPVMVSSSLILACQGESDPDILALSQTLASSGFQDTSRVGGGVPDLGTLMARHNRAALLNALTQYQDQLDQLKTLIQAEEWDALYNTLTRSQSARPAFLGQRGG</sequence>
<dbReference type="NCBIfam" id="NF005650">
    <property type="entry name" value="PRK07417.1"/>
    <property type="match status" value="1"/>
</dbReference>
<dbReference type="SUPFAM" id="SSF51735">
    <property type="entry name" value="NAD(P)-binding Rossmann-fold domains"/>
    <property type="match status" value="1"/>
</dbReference>